<sequence>MIMNTTNAFPYRPHWTAQDIADAVPPRISELFAASQLTPHVARPASAPRWNLHRYRPRNEFPATLRVR</sequence>
<dbReference type="AlphaFoldDB" id="A0A3M8STM2"/>
<accession>A0A3M8STM2</accession>
<gene>
    <name evidence="1" type="ORF">EER27_14990</name>
</gene>
<protein>
    <submittedName>
        <fullName evidence="1">Uncharacterized protein</fullName>
    </submittedName>
</protein>
<proteinExistence type="predicted"/>
<organism evidence="1 2">
    <name type="scientific">Montanilutibacter psychrotolerans</name>
    <dbReference type="NCBI Taxonomy" id="1327343"/>
    <lineage>
        <taxon>Bacteria</taxon>
        <taxon>Pseudomonadati</taxon>
        <taxon>Pseudomonadota</taxon>
        <taxon>Gammaproteobacteria</taxon>
        <taxon>Lysobacterales</taxon>
        <taxon>Lysobacteraceae</taxon>
        <taxon>Montanilutibacter</taxon>
    </lineage>
</organism>
<evidence type="ECO:0000313" key="1">
    <source>
        <dbReference type="EMBL" id="RNF82220.1"/>
    </source>
</evidence>
<dbReference type="EMBL" id="RIBS01000009">
    <property type="protein sequence ID" value="RNF82220.1"/>
    <property type="molecule type" value="Genomic_DNA"/>
</dbReference>
<reference evidence="1 2" key="1">
    <citation type="submission" date="2018-11" db="EMBL/GenBank/DDBJ databases">
        <title>Lysobacter cryohumiis sp. nov., isolated from soil in the Tianshan Mountains, Xinjiang, China.</title>
        <authorList>
            <person name="Luo Y."/>
            <person name="Sheng H."/>
        </authorList>
    </citation>
    <scope>NUCLEOTIDE SEQUENCE [LARGE SCALE GENOMIC DNA]</scope>
    <source>
        <strain evidence="1 2">ZS60</strain>
    </source>
</reference>
<name>A0A3M8STM2_9GAMM</name>
<keyword evidence="2" id="KW-1185">Reference proteome</keyword>
<evidence type="ECO:0000313" key="2">
    <source>
        <dbReference type="Proteomes" id="UP000267049"/>
    </source>
</evidence>
<comment type="caution">
    <text evidence="1">The sequence shown here is derived from an EMBL/GenBank/DDBJ whole genome shotgun (WGS) entry which is preliminary data.</text>
</comment>
<dbReference type="Proteomes" id="UP000267049">
    <property type="component" value="Unassembled WGS sequence"/>
</dbReference>